<reference evidence="1" key="1">
    <citation type="submission" date="2021-04" db="EMBL/GenBank/DDBJ databases">
        <title>Genome based classification of Actinospica acidithermotolerans sp. nov., an actinobacterium isolated from an Indonesian hot spring.</title>
        <authorList>
            <person name="Kusuma A.B."/>
            <person name="Putra K.E."/>
            <person name="Nafisah S."/>
            <person name="Loh J."/>
            <person name="Nouioui I."/>
            <person name="Goodfellow M."/>
        </authorList>
    </citation>
    <scope>NUCLEOTIDE SEQUENCE</scope>
    <source>
        <strain evidence="1">DSM 45618</strain>
    </source>
</reference>
<sequence>MGEPLYELDQAGLAALAEARAGTSGGSVTGGDLVLLYHYEGFMDAGHAAEQVVDHIFGERFQFEGAGEHGEPGNPVLARFDTDRLVDYRAQRPTMTFDTDRWSEYEAPRLEVKLAHDAIGTPFLVMYGPEPDTEWERFSAAMVEMIERLGVTLSVNFHGIPFAVPHTRPTTLIPHGNRRDLLAGYTAWFDRAQVPGSAMALVEFRLSEREHAVLGLAAQIPHYISRSPYPAAAVRILEAITSATGLVLPVQELHEQAQRVEAEIEAQVAQGDDDLRSMIRGLEVQYDTVAGTTPQADLLAEQAARIPTAEELARQFEQFLAEQDRDGEH</sequence>
<evidence type="ECO:0000313" key="2">
    <source>
        <dbReference type="Proteomes" id="UP000677913"/>
    </source>
</evidence>
<proteinExistence type="predicted"/>
<dbReference type="Proteomes" id="UP000677913">
    <property type="component" value="Unassembled WGS sequence"/>
</dbReference>
<dbReference type="Pfam" id="PF09754">
    <property type="entry name" value="PAC2"/>
    <property type="match status" value="1"/>
</dbReference>
<dbReference type="InterPro" id="IPR019151">
    <property type="entry name" value="Proteasome_assmbl_chaperone_2"/>
</dbReference>
<dbReference type="EMBL" id="JAGSXH010000048">
    <property type="protein sequence ID" value="MBS2964368.1"/>
    <property type="molecule type" value="Genomic_DNA"/>
</dbReference>
<dbReference type="RefSeq" id="WP_211468732.1">
    <property type="nucleotide sequence ID" value="NZ_JAGSXH010000048.1"/>
</dbReference>
<dbReference type="Gene3D" id="3.40.50.10900">
    <property type="entry name" value="PAC-like subunit"/>
    <property type="match status" value="1"/>
</dbReference>
<dbReference type="PIRSF" id="PIRSF028754">
    <property type="entry name" value="UCP028754"/>
    <property type="match status" value="1"/>
</dbReference>
<protein>
    <submittedName>
        <fullName evidence="1">PAC2 family protein</fullName>
    </submittedName>
</protein>
<dbReference type="InterPro" id="IPR038389">
    <property type="entry name" value="PSMG2_sf"/>
</dbReference>
<evidence type="ECO:0000313" key="1">
    <source>
        <dbReference type="EMBL" id="MBS2964368.1"/>
    </source>
</evidence>
<organism evidence="1 2">
    <name type="scientific">Actinocrinis puniceicyclus</name>
    <dbReference type="NCBI Taxonomy" id="977794"/>
    <lineage>
        <taxon>Bacteria</taxon>
        <taxon>Bacillati</taxon>
        <taxon>Actinomycetota</taxon>
        <taxon>Actinomycetes</taxon>
        <taxon>Catenulisporales</taxon>
        <taxon>Actinospicaceae</taxon>
        <taxon>Actinocrinis</taxon>
    </lineage>
</organism>
<comment type="caution">
    <text evidence="1">The sequence shown here is derived from an EMBL/GenBank/DDBJ whole genome shotgun (WGS) entry which is preliminary data.</text>
</comment>
<keyword evidence="2" id="KW-1185">Reference proteome</keyword>
<gene>
    <name evidence="1" type="ORF">KGA66_15015</name>
</gene>
<accession>A0A8J7WN35</accession>
<dbReference type="InterPro" id="IPR008492">
    <property type="entry name" value="Rv2714-like"/>
</dbReference>
<dbReference type="AlphaFoldDB" id="A0A8J7WN35"/>
<name>A0A8J7WN35_9ACTN</name>
<dbReference type="SUPFAM" id="SSF159659">
    <property type="entry name" value="Cgl1923-like"/>
    <property type="match status" value="1"/>
</dbReference>
<dbReference type="Gene3D" id="1.10.287.100">
    <property type="match status" value="1"/>
</dbReference>